<feature type="compositionally biased region" description="Polar residues" evidence="1">
    <location>
        <begin position="216"/>
        <end position="257"/>
    </location>
</feature>
<feature type="compositionally biased region" description="Polar residues" evidence="1">
    <location>
        <begin position="264"/>
        <end position="275"/>
    </location>
</feature>
<dbReference type="EMBL" id="FOVC01000001">
    <property type="protein sequence ID" value="SFM98134.1"/>
    <property type="molecule type" value="Genomic_DNA"/>
</dbReference>
<feature type="compositionally biased region" description="Low complexity" evidence="1">
    <location>
        <begin position="184"/>
        <end position="200"/>
    </location>
</feature>
<accession>A0A1I4VAD5</accession>
<protein>
    <submittedName>
        <fullName evidence="2">Uncharacterized protein</fullName>
    </submittedName>
</protein>
<evidence type="ECO:0000313" key="3">
    <source>
        <dbReference type="Proteomes" id="UP000242222"/>
    </source>
</evidence>
<evidence type="ECO:0000256" key="1">
    <source>
        <dbReference type="SAM" id="MobiDB-lite"/>
    </source>
</evidence>
<evidence type="ECO:0000313" key="2">
    <source>
        <dbReference type="EMBL" id="SFM98134.1"/>
    </source>
</evidence>
<organism evidence="2 3">
    <name type="scientific">Izhakiella capsodis</name>
    <dbReference type="NCBI Taxonomy" id="1367852"/>
    <lineage>
        <taxon>Bacteria</taxon>
        <taxon>Pseudomonadati</taxon>
        <taxon>Pseudomonadota</taxon>
        <taxon>Gammaproteobacteria</taxon>
        <taxon>Enterobacterales</taxon>
        <taxon>Erwiniaceae</taxon>
        <taxon>Izhakiella</taxon>
    </lineage>
</organism>
<feature type="compositionally biased region" description="Polar residues" evidence="1">
    <location>
        <begin position="156"/>
        <end position="183"/>
    </location>
</feature>
<dbReference type="RefSeq" id="WP_177203280.1">
    <property type="nucleotide sequence ID" value="NZ_FOVC01000001.1"/>
</dbReference>
<proteinExistence type="predicted"/>
<keyword evidence="3" id="KW-1185">Reference proteome</keyword>
<dbReference type="AlphaFoldDB" id="A0A1I4VAD5"/>
<reference evidence="3" key="1">
    <citation type="submission" date="2016-10" db="EMBL/GenBank/DDBJ databases">
        <authorList>
            <person name="Varghese N."/>
            <person name="Submissions S."/>
        </authorList>
    </citation>
    <scope>NUCLEOTIDE SEQUENCE [LARGE SCALE GENOMIC DNA]</scope>
    <source>
        <strain evidence="3">N6PO6</strain>
    </source>
</reference>
<dbReference type="STRING" id="1367852.SAMN05216516_101644"/>
<sequence>MHMRLMLAGIPATILLFGCTPKPAVDDASEAFSGPTRVHITHLLTRADDGSRIFLTVDGKEVGILPAGESRDINLKAGKHQIGGYVSTLFNYGRVTVKPVDIITNTHAVQDVTYAVTSNQYGFTITGSTPVPSPAPAVKPAPANSNQNLSADGDTPQATTSITPPLNSAQTTPGNTTAADINQSPAAVTPVPAYTPSATTEQPPTAVVTTPGAAEITNTPGMGSNTANSMTSAPGTSSDNSESATPQTAESAHSAQATVPEPDTATTSSSSLNSH</sequence>
<dbReference type="PROSITE" id="PS51257">
    <property type="entry name" value="PROKAR_LIPOPROTEIN"/>
    <property type="match status" value="1"/>
</dbReference>
<dbReference type="Proteomes" id="UP000242222">
    <property type="component" value="Unassembled WGS sequence"/>
</dbReference>
<name>A0A1I4VAD5_9GAMM</name>
<gene>
    <name evidence="2" type="ORF">SAMN05216516_101644</name>
</gene>
<feature type="region of interest" description="Disordered" evidence="1">
    <location>
        <begin position="133"/>
        <end position="275"/>
    </location>
</feature>